<keyword evidence="3" id="KW-1185">Reference proteome</keyword>
<evidence type="ECO:0000313" key="2">
    <source>
        <dbReference type="EMBL" id="SMC08196.1"/>
    </source>
</evidence>
<evidence type="ECO:0000256" key="1">
    <source>
        <dbReference type="SAM" id="MobiDB-lite"/>
    </source>
</evidence>
<dbReference type="AlphaFoldDB" id="A0A1W1WPN3"/>
<organism evidence="2 3">
    <name type="scientific">Sulfobacillus thermosulfidooxidans (strain DSM 9293 / VKM B-1269 / AT-1)</name>
    <dbReference type="NCBI Taxonomy" id="929705"/>
    <lineage>
        <taxon>Bacteria</taxon>
        <taxon>Bacillati</taxon>
        <taxon>Bacillota</taxon>
        <taxon>Clostridia</taxon>
        <taxon>Eubacteriales</taxon>
        <taxon>Clostridiales Family XVII. Incertae Sedis</taxon>
        <taxon>Sulfobacillus</taxon>
    </lineage>
</organism>
<reference evidence="3" key="1">
    <citation type="submission" date="2017-04" db="EMBL/GenBank/DDBJ databases">
        <authorList>
            <person name="Varghese N."/>
            <person name="Submissions S."/>
        </authorList>
    </citation>
    <scope>NUCLEOTIDE SEQUENCE [LARGE SCALE GENOMIC DNA]</scope>
    <source>
        <strain evidence="3">DSM 9293</strain>
    </source>
</reference>
<dbReference type="EMBL" id="FWWY01000002">
    <property type="protein sequence ID" value="SMC08196.1"/>
    <property type="molecule type" value="Genomic_DNA"/>
</dbReference>
<sequence>MAMPDPMPTEPSLPNDWASKPSQQPLITQELNPDHPAHRTVRVLIPTMRTEITENGSKVFRAGSPIQRILPPTVDDHPAIRRHTLTTWATAMWQHTHPDVTVTPRVRQTYTMTIDPTNPAHQALAETLRQQPGSEDIIFRQYQAPGPRVQSGSRPRALPLTAIADQFDEELWDRRRLQFANLWEAEQHTPIHDTDYAGAEKGYLNDELVLDLQAGAPVDPGEDFLHWADRFRCVEISRGTWAIWHRESQRFVAEPLPSSTPQNPRQVVPADAEAVPRRAWSGTSLSDAVHFLRNHIPAWDTIDRTLDPYKADETAQRLHRRADLRHNVLTRMTQLWHDTAQDAAHVDPALPRHFFHQLLRSHATVPAATVTPPSPSETPHGPRL</sequence>
<name>A0A1W1WPN3_SULTA</name>
<accession>A0A1W1WPN3</accession>
<evidence type="ECO:0000313" key="3">
    <source>
        <dbReference type="Proteomes" id="UP000192660"/>
    </source>
</evidence>
<proteinExistence type="predicted"/>
<dbReference type="Proteomes" id="UP000192660">
    <property type="component" value="Unassembled WGS sequence"/>
</dbReference>
<protein>
    <submittedName>
        <fullName evidence="2">Uncharacterized protein</fullName>
    </submittedName>
</protein>
<dbReference type="RefSeq" id="WP_084662295.1">
    <property type="nucleotide sequence ID" value="NZ_FWWY01000002.1"/>
</dbReference>
<feature type="region of interest" description="Disordered" evidence="1">
    <location>
        <begin position="365"/>
        <end position="384"/>
    </location>
</feature>
<gene>
    <name evidence="2" type="ORF">SAMN00768000_3735</name>
</gene>
<feature type="compositionally biased region" description="Pro residues" evidence="1">
    <location>
        <begin position="1"/>
        <end position="11"/>
    </location>
</feature>
<feature type="region of interest" description="Disordered" evidence="1">
    <location>
        <begin position="1"/>
        <end position="21"/>
    </location>
</feature>